<dbReference type="WBParaSite" id="HPBE_0002504701-mRNA-1">
    <property type="protein sequence ID" value="HPBE_0002504701-mRNA-1"/>
    <property type="gene ID" value="HPBE_0002504701"/>
</dbReference>
<evidence type="ECO:0000313" key="2">
    <source>
        <dbReference type="EMBL" id="VDP48780.1"/>
    </source>
</evidence>
<proteinExistence type="predicted"/>
<dbReference type="EMBL" id="UZAH01037261">
    <property type="protein sequence ID" value="VDP48780.1"/>
    <property type="molecule type" value="Genomic_DNA"/>
</dbReference>
<evidence type="ECO:0000313" key="4">
    <source>
        <dbReference type="WBParaSite" id="HPBE_0002504701-mRNA-1"/>
    </source>
</evidence>
<protein>
    <submittedName>
        <fullName evidence="4">WH2 domain-containing protein</fullName>
    </submittedName>
</protein>
<feature type="region of interest" description="Disordered" evidence="1">
    <location>
        <begin position="29"/>
        <end position="137"/>
    </location>
</feature>
<accession>A0A183GQS7</accession>
<dbReference type="AlphaFoldDB" id="A0A183GQS7"/>
<keyword evidence="3" id="KW-1185">Reference proteome</keyword>
<reference evidence="2 3" key="1">
    <citation type="submission" date="2018-11" db="EMBL/GenBank/DDBJ databases">
        <authorList>
            <consortium name="Pathogen Informatics"/>
        </authorList>
    </citation>
    <scope>NUCLEOTIDE SEQUENCE [LARGE SCALE GENOMIC DNA]</scope>
</reference>
<feature type="compositionally biased region" description="Basic and acidic residues" evidence="1">
    <location>
        <begin position="91"/>
        <end position="100"/>
    </location>
</feature>
<dbReference type="Proteomes" id="UP000050761">
    <property type="component" value="Unassembled WGS sequence"/>
</dbReference>
<gene>
    <name evidence="2" type="ORF">HPBE_LOCUS25046</name>
</gene>
<organism evidence="3 4">
    <name type="scientific">Heligmosomoides polygyrus</name>
    <name type="common">Parasitic roundworm</name>
    <dbReference type="NCBI Taxonomy" id="6339"/>
    <lineage>
        <taxon>Eukaryota</taxon>
        <taxon>Metazoa</taxon>
        <taxon>Ecdysozoa</taxon>
        <taxon>Nematoda</taxon>
        <taxon>Chromadorea</taxon>
        <taxon>Rhabditida</taxon>
        <taxon>Rhabditina</taxon>
        <taxon>Rhabditomorpha</taxon>
        <taxon>Strongyloidea</taxon>
        <taxon>Heligmosomidae</taxon>
        <taxon>Heligmosomoides</taxon>
    </lineage>
</organism>
<name>A0A183GQS7_HELPZ</name>
<reference evidence="4" key="2">
    <citation type="submission" date="2019-09" db="UniProtKB">
        <authorList>
            <consortium name="WormBaseParasite"/>
        </authorList>
    </citation>
    <scope>IDENTIFICATION</scope>
</reference>
<sequence>MKPPLLLGDRHHLPQPRVDKAFVGLHLSAADRTGRRPPSAVHLPSADVPRVPPRDYTTGLNQAIFQDEGTKTAPEPSERKDEGTRTAPEPSPRKEVDNLRRMLRVARHIGEGVAPHSDGEVFPTHDVRRPRPIYKEH</sequence>
<evidence type="ECO:0000256" key="1">
    <source>
        <dbReference type="SAM" id="MobiDB-lite"/>
    </source>
</evidence>
<feature type="compositionally biased region" description="Basic and acidic residues" evidence="1">
    <location>
        <begin position="117"/>
        <end position="137"/>
    </location>
</feature>
<accession>A0A3P8E0R6</accession>
<evidence type="ECO:0000313" key="3">
    <source>
        <dbReference type="Proteomes" id="UP000050761"/>
    </source>
</evidence>